<organism evidence="2 3">
    <name type="scientific">Streptomyces erythrochromogenes</name>
    <dbReference type="NCBI Taxonomy" id="285574"/>
    <lineage>
        <taxon>Bacteria</taxon>
        <taxon>Bacillati</taxon>
        <taxon>Actinomycetota</taxon>
        <taxon>Actinomycetes</taxon>
        <taxon>Kitasatosporales</taxon>
        <taxon>Streptomycetaceae</taxon>
        <taxon>Streptomyces</taxon>
    </lineage>
</organism>
<evidence type="ECO:0000313" key="3">
    <source>
        <dbReference type="Proteomes" id="UP001432312"/>
    </source>
</evidence>
<dbReference type="EMBL" id="CP108036">
    <property type="protein sequence ID" value="WUN83761.1"/>
    <property type="molecule type" value="Genomic_DNA"/>
</dbReference>
<feature type="region of interest" description="Disordered" evidence="1">
    <location>
        <begin position="51"/>
        <end position="71"/>
    </location>
</feature>
<dbReference type="RefSeq" id="WP_158714828.1">
    <property type="nucleotide sequence ID" value="NZ_CP108036.1"/>
</dbReference>
<dbReference type="Pfam" id="PF17196">
    <property type="entry name" value="DUF5133"/>
    <property type="match status" value="1"/>
</dbReference>
<dbReference type="GeneID" id="95501943"/>
<gene>
    <name evidence="2" type="ORF">OHA91_37850</name>
</gene>
<reference evidence="2" key="1">
    <citation type="submission" date="2022-10" db="EMBL/GenBank/DDBJ databases">
        <title>The complete genomes of actinobacterial strains from the NBC collection.</title>
        <authorList>
            <person name="Joergensen T.S."/>
            <person name="Alvarez Arevalo M."/>
            <person name="Sterndorff E.B."/>
            <person name="Faurdal D."/>
            <person name="Vuksanovic O."/>
            <person name="Mourched A.-S."/>
            <person name="Charusanti P."/>
            <person name="Shaw S."/>
            <person name="Blin K."/>
            <person name="Weber T."/>
        </authorList>
    </citation>
    <scope>NUCLEOTIDE SEQUENCE</scope>
    <source>
        <strain evidence="2">NBC_00303</strain>
    </source>
</reference>
<dbReference type="InterPro" id="IPR033457">
    <property type="entry name" value="DUF5133"/>
</dbReference>
<evidence type="ECO:0000256" key="1">
    <source>
        <dbReference type="SAM" id="MobiDB-lite"/>
    </source>
</evidence>
<evidence type="ECO:0000313" key="2">
    <source>
        <dbReference type="EMBL" id="WUN83761.1"/>
    </source>
</evidence>
<sequence length="132" mass="14152">MTPAPAREAERILSAAAARTGLPETMLAQGMLADSRGLPAPARAERALRQAVQASRTVDTPPATSAPRLLPHEADVERALGRFFDARLRLAAAPADETARRAFEDCMFTLCVLMAEPCAYAAVREAVQYTEG</sequence>
<dbReference type="Proteomes" id="UP001432312">
    <property type="component" value="Chromosome"/>
</dbReference>
<proteinExistence type="predicted"/>
<name>A0ABZ1QM52_9ACTN</name>
<protein>
    <submittedName>
        <fullName evidence="2">DUF5133 domain-containing protein</fullName>
    </submittedName>
</protein>
<keyword evidence="3" id="KW-1185">Reference proteome</keyword>
<accession>A0ABZ1QM52</accession>